<keyword evidence="4" id="KW-0509">mRNA transport</keyword>
<keyword evidence="3" id="KW-0813">Transport</keyword>
<dbReference type="Pfam" id="PF22602">
    <property type="entry name" value="NXF_NTF2"/>
    <property type="match status" value="1"/>
</dbReference>
<comment type="similarity">
    <text evidence="2">Belongs to the NXF family.</text>
</comment>
<gene>
    <name evidence="7" type="ORF">CHILSU_LOCUS5583</name>
</gene>
<dbReference type="InterPro" id="IPR032710">
    <property type="entry name" value="NTF2-like_dom_sf"/>
</dbReference>
<evidence type="ECO:0000256" key="1">
    <source>
        <dbReference type="ARBA" id="ARBA00004123"/>
    </source>
</evidence>
<proteinExistence type="inferred from homology"/>
<dbReference type="InterPro" id="IPR002075">
    <property type="entry name" value="NTF2_dom"/>
</dbReference>
<dbReference type="Pfam" id="PF24048">
    <property type="entry name" value="LRR_NXF1-5"/>
    <property type="match status" value="1"/>
</dbReference>
<organism evidence="7 8">
    <name type="scientific">Chilo suppressalis</name>
    <name type="common">Asiatic rice borer moth</name>
    <dbReference type="NCBI Taxonomy" id="168631"/>
    <lineage>
        <taxon>Eukaryota</taxon>
        <taxon>Metazoa</taxon>
        <taxon>Ecdysozoa</taxon>
        <taxon>Arthropoda</taxon>
        <taxon>Hexapoda</taxon>
        <taxon>Insecta</taxon>
        <taxon>Pterygota</taxon>
        <taxon>Neoptera</taxon>
        <taxon>Endopterygota</taxon>
        <taxon>Lepidoptera</taxon>
        <taxon>Glossata</taxon>
        <taxon>Ditrysia</taxon>
        <taxon>Pyraloidea</taxon>
        <taxon>Crambidae</taxon>
        <taxon>Crambinae</taxon>
        <taxon>Chilo</taxon>
    </lineage>
</organism>
<evidence type="ECO:0000256" key="4">
    <source>
        <dbReference type="ARBA" id="ARBA00022816"/>
    </source>
</evidence>
<dbReference type="InterPro" id="IPR018222">
    <property type="entry name" value="Nuclear_transport_factor_2_euk"/>
</dbReference>
<evidence type="ECO:0000256" key="5">
    <source>
        <dbReference type="ARBA" id="ARBA00023242"/>
    </source>
</evidence>
<dbReference type="Gene3D" id="3.80.10.10">
    <property type="entry name" value="Ribonuclease Inhibitor"/>
    <property type="match status" value="1"/>
</dbReference>
<feature type="domain" description="NTF2" evidence="6">
    <location>
        <begin position="298"/>
        <end position="441"/>
    </location>
</feature>
<dbReference type="InterPro" id="IPR057125">
    <property type="entry name" value="NXF1/2/3/5-like_LRR"/>
</dbReference>
<accession>A0ABN8B0J7</accession>
<evidence type="ECO:0000256" key="3">
    <source>
        <dbReference type="ARBA" id="ARBA00022448"/>
    </source>
</evidence>
<dbReference type="SUPFAM" id="SSF52058">
    <property type="entry name" value="L domain-like"/>
    <property type="match status" value="1"/>
</dbReference>
<dbReference type="InterPro" id="IPR032675">
    <property type="entry name" value="LRR_dom_sf"/>
</dbReference>
<keyword evidence="8" id="KW-1185">Reference proteome</keyword>
<keyword evidence="5" id="KW-0539">Nucleus</keyword>
<evidence type="ECO:0000313" key="8">
    <source>
        <dbReference type="Proteomes" id="UP001153292"/>
    </source>
</evidence>
<dbReference type="PROSITE" id="PS50177">
    <property type="entry name" value="NTF2_DOMAIN"/>
    <property type="match status" value="1"/>
</dbReference>
<dbReference type="Gene3D" id="3.10.450.50">
    <property type="match status" value="1"/>
</dbReference>
<dbReference type="SUPFAM" id="SSF54427">
    <property type="entry name" value="NTF2-like"/>
    <property type="match status" value="1"/>
</dbReference>
<dbReference type="PANTHER" id="PTHR10662">
    <property type="entry name" value="NUCLEAR RNA EXPORT FACTOR"/>
    <property type="match status" value="1"/>
</dbReference>
<evidence type="ECO:0000313" key="7">
    <source>
        <dbReference type="EMBL" id="CAH0402339.1"/>
    </source>
</evidence>
<dbReference type="EMBL" id="OU963913">
    <property type="protein sequence ID" value="CAH0402339.1"/>
    <property type="molecule type" value="Genomic_DNA"/>
</dbReference>
<comment type="subcellular location">
    <subcellularLocation>
        <location evidence="1">Nucleus</location>
    </subcellularLocation>
</comment>
<dbReference type="Proteomes" id="UP001153292">
    <property type="component" value="Chromosome 20"/>
</dbReference>
<dbReference type="PANTHER" id="PTHR10662:SF22">
    <property type="entry name" value="NUCLEAR RNA EXPORT FACTOR 1"/>
    <property type="match status" value="1"/>
</dbReference>
<evidence type="ECO:0000259" key="6">
    <source>
        <dbReference type="PROSITE" id="PS50177"/>
    </source>
</evidence>
<reference evidence="7" key="1">
    <citation type="submission" date="2021-12" db="EMBL/GenBank/DDBJ databases">
        <authorList>
            <person name="King R."/>
        </authorList>
    </citation>
    <scope>NUCLEOTIDE SEQUENCE</scope>
</reference>
<protein>
    <recommendedName>
        <fullName evidence="6">NTF2 domain-containing protein</fullName>
    </recommendedName>
</protein>
<evidence type="ECO:0000256" key="2">
    <source>
        <dbReference type="ARBA" id="ARBA00009285"/>
    </source>
</evidence>
<name>A0ABN8B0J7_CHISP</name>
<dbReference type="InterPro" id="IPR030217">
    <property type="entry name" value="NXF_fam"/>
</dbReference>
<sequence>MSTKILQLDSYRKSLLNRVTSSNSVTEYIENCLAREDAAAKHSFHKIMVHSWTGTAVQLFDTLSQYFTSTIVPMKYVSMGDITSFYTCSLSLIMKMIKLDFMFPFQRNMFNIDILFNDKNSVECFENPVTIEDIVCGVVSGRMNEKFELDLSNFCCDPEFIEKKITFYKINLLSHFKILMLRVGRDTRMLNLSNNELSQVPTDILNFFIRGELIAVDLSHNNIPSLSEVLRVSSRIEKLWIEGNPLCDELDAVDYVKNIVKKFPRLTELDGININQQGLMLPYFKNYLVTPDRRTKMVTEKFLTLYFSNYDCRRKRMIHFYVDKNVTVTLVANFNDADIQMMPVYGTHSGNILDPNKQIKVYKSKQQIGDLFHSLPPSTHDPSSFTVDVPHHDKKSMVLVVDGVYKERTNRVFQFRRTFVFKITTVRQNSMYSITNEIFSVAFATEEQIQNSFKGPIRNMNELSLIDPEQEDKEAIIKAFIHITQLKKHEAEARLKLQVWDIRKAIHLFMEEMKNDKISGDKFLEEDDFSDISSLMDDEVD</sequence>